<dbReference type="InterPro" id="IPR023296">
    <property type="entry name" value="Glyco_hydro_beta-prop_sf"/>
</dbReference>
<keyword evidence="3 4" id="KW-0326">Glycosidase</keyword>
<protein>
    <submittedName>
        <fullName evidence="7">RICIN domain-containing protein</fullName>
    </submittedName>
</protein>
<dbReference type="Proteomes" id="UP000661025">
    <property type="component" value="Unassembled WGS sequence"/>
</dbReference>
<feature type="signal peptide" evidence="5">
    <location>
        <begin position="1"/>
        <end position="27"/>
    </location>
</feature>
<evidence type="ECO:0000313" key="7">
    <source>
        <dbReference type="EMBL" id="MBD9726961.1"/>
    </source>
</evidence>
<dbReference type="SUPFAM" id="SSF50370">
    <property type="entry name" value="Ricin B-like lectins"/>
    <property type="match status" value="1"/>
</dbReference>
<dbReference type="GeneID" id="79929678"/>
<dbReference type="EMBL" id="JACYXT010000013">
    <property type="protein sequence ID" value="MBD9726961.1"/>
    <property type="molecule type" value="Genomic_DNA"/>
</dbReference>
<dbReference type="Pfam" id="PF04616">
    <property type="entry name" value="Glyco_hydro_43"/>
    <property type="match status" value="1"/>
</dbReference>
<dbReference type="GO" id="GO:0005975">
    <property type="term" value="P:carbohydrate metabolic process"/>
    <property type="evidence" value="ECO:0007669"/>
    <property type="project" value="InterPro"/>
</dbReference>
<dbReference type="GO" id="GO:0004553">
    <property type="term" value="F:hydrolase activity, hydrolyzing O-glycosyl compounds"/>
    <property type="evidence" value="ECO:0007669"/>
    <property type="project" value="InterPro"/>
</dbReference>
<evidence type="ECO:0000256" key="5">
    <source>
        <dbReference type="SAM" id="SignalP"/>
    </source>
</evidence>
<dbReference type="PANTHER" id="PTHR22925">
    <property type="entry name" value="GLYCOSYL HYDROLASE 43 FAMILY MEMBER"/>
    <property type="match status" value="1"/>
</dbReference>
<reference evidence="7" key="1">
    <citation type="submission" date="2020-09" db="EMBL/GenBank/DDBJ databases">
        <title>Streptomyces canutascabiei sp. nov., which causes potato common scab and is distributed across the world.</title>
        <authorList>
            <person name="Nguyen H.P."/>
            <person name="Weisberg A.J."/>
            <person name="Chang J.H."/>
            <person name="Clarke C.R."/>
        </authorList>
    </citation>
    <scope>NUCLEOTIDE SEQUENCE</scope>
    <source>
        <strain evidence="7">ID-01-6.2a</strain>
    </source>
</reference>
<comment type="caution">
    <text evidence="7">The sequence shown here is derived from an EMBL/GenBank/DDBJ whole genome shotgun (WGS) entry which is preliminary data.</text>
</comment>
<evidence type="ECO:0000256" key="4">
    <source>
        <dbReference type="RuleBase" id="RU361187"/>
    </source>
</evidence>
<dbReference type="PROSITE" id="PS50231">
    <property type="entry name" value="RICIN_B_LECTIN"/>
    <property type="match status" value="1"/>
</dbReference>
<gene>
    <name evidence="7" type="ORF">IHE70_27905</name>
</gene>
<feature type="chain" id="PRO_5037242227" evidence="5">
    <location>
        <begin position="28"/>
        <end position="470"/>
    </location>
</feature>
<dbReference type="SMART" id="SM00458">
    <property type="entry name" value="RICIN"/>
    <property type="match status" value="1"/>
</dbReference>
<dbReference type="InterPro" id="IPR035992">
    <property type="entry name" value="Ricin_B-like_lectins"/>
</dbReference>
<evidence type="ECO:0000256" key="3">
    <source>
        <dbReference type="ARBA" id="ARBA00023295"/>
    </source>
</evidence>
<dbReference type="CDD" id="cd18822">
    <property type="entry name" value="GH43_CtGH43-like"/>
    <property type="match status" value="1"/>
</dbReference>
<dbReference type="Gene3D" id="2.80.10.50">
    <property type="match status" value="1"/>
</dbReference>
<proteinExistence type="inferred from homology"/>
<evidence type="ECO:0000259" key="6">
    <source>
        <dbReference type="SMART" id="SM00458"/>
    </source>
</evidence>
<dbReference type="RefSeq" id="WP_192363505.1">
    <property type="nucleotide sequence ID" value="NZ_CP119182.1"/>
</dbReference>
<evidence type="ECO:0000313" key="8">
    <source>
        <dbReference type="Proteomes" id="UP000661025"/>
    </source>
</evidence>
<feature type="domain" description="Ricin B lectin" evidence="6">
    <location>
        <begin position="338"/>
        <end position="469"/>
    </location>
</feature>
<dbReference type="Pfam" id="PF00652">
    <property type="entry name" value="Ricin_B_lectin"/>
    <property type="match status" value="1"/>
</dbReference>
<name>A0A927L6G6_9ACTN</name>
<evidence type="ECO:0000256" key="1">
    <source>
        <dbReference type="ARBA" id="ARBA00009865"/>
    </source>
</evidence>
<keyword evidence="5" id="KW-0732">Signal</keyword>
<accession>A0A927L6G6</accession>
<comment type="similarity">
    <text evidence="1 4">Belongs to the glycosyl hydrolase 43 family.</text>
</comment>
<dbReference type="InterPro" id="IPR000772">
    <property type="entry name" value="Ricin_B_lectin"/>
</dbReference>
<keyword evidence="2 4" id="KW-0378">Hydrolase</keyword>
<dbReference type="Gene3D" id="2.115.10.20">
    <property type="entry name" value="Glycosyl hydrolase domain, family 43"/>
    <property type="match status" value="1"/>
</dbReference>
<dbReference type="SUPFAM" id="SSF75005">
    <property type="entry name" value="Arabinanase/levansucrase/invertase"/>
    <property type="match status" value="1"/>
</dbReference>
<dbReference type="PANTHER" id="PTHR22925:SF3">
    <property type="entry name" value="GLYCOSYL HYDROLASE FAMILY PROTEIN 43"/>
    <property type="match status" value="1"/>
</dbReference>
<dbReference type="InterPro" id="IPR006710">
    <property type="entry name" value="Glyco_hydro_43"/>
</dbReference>
<dbReference type="AlphaFoldDB" id="A0A927L6G6"/>
<organism evidence="7 8">
    <name type="scientific">Streptomyces caniscabiei</name>
    <dbReference type="NCBI Taxonomy" id="2746961"/>
    <lineage>
        <taxon>Bacteria</taxon>
        <taxon>Bacillati</taxon>
        <taxon>Actinomycetota</taxon>
        <taxon>Actinomycetes</taxon>
        <taxon>Kitasatosporales</taxon>
        <taxon>Streptomycetaceae</taxon>
        <taxon>Streptomyces</taxon>
    </lineage>
</organism>
<evidence type="ECO:0000256" key="2">
    <source>
        <dbReference type="ARBA" id="ARBA00022801"/>
    </source>
</evidence>
<sequence length="470" mass="50918">MRRAYATLLALCLALAGALVTAGPAQAAPQTITNGTQFTDSGGNPLHAHGGGVIKVGTYYYWFGENRNADNTFRYVSAYRSTDLKNWEFRNHVLTEATDPELATANIERPKVMYNAATGKFVMWMHKENGVDYSEARAAVAVSDTVDGNYTWRGSFRPLGQHMSRDITTFVDSDGTGYMISAARENYDLQIYRLTADYTGVAALVADPWHGGHREAPALFKRGNVYFMLTSGATGWNPNQQQYATATNIAGPWTAMANVGDATTFGSQTAYVLPVQGTSTTSYLYMGDRWGNSIGGTVNDSRYVWLPLTFPTSTTMSMSWTPEVTIDTATGTVSGVSATYNTLIARHSSKCADVTSQSQWAGAQIKQYSCNGGNNQKYWFKSVGGGYYQLMTRHSSLCVQENAGTVTQENCNSSNTAQQFSLTTTGSYVNVKSRASGECLDVNGGSTADGAAIITYTCNSGTNQQWTRGT</sequence>